<dbReference type="Proteomes" id="UP000221339">
    <property type="component" value="Segment"/>
</dbReference>
<protein>
    <submittedName>
        <fullName evidence="1">Uncharacterized protein</fullName>
    </submittedName>
</protein>
<keyword evidence="2" id="KW-1185">Reference proteome</keyword>
<evidence type="ECO:0000313" key="2">
    <source>
        <dbReference type="Proteomes" id="UP000221339"/>
    </source>
</evidence>
<evidence type="ECO:0000313" key="1">
    <source>
        <dbReference type="EMBL" id="AKU43556.1"/>
    </source>
</evidence>
<organism evidence="1 2">
    <name type="scientific">Caulobacter phage Seuss</name>
    <dbReference type="NCBI Taxonomy" id="1675601"/>
    <lineage>
        <taxon>Viruses</taxon>
        <taxon>Duplodnaviria</taxon>
        <taxon>Heunggongvirae</taxon>
        <taxon>Uroviricota</taxon>
        <taxon>Caudoviricetes</taxon>
        <taxon>Seussvirus</taxon>
        <taxon>Seussvirus seuss</taxon>
    </lineage>
</organism>
<proteinExistence type="predicted"/>
<reference evidence="1 2" key="1">
    <citation type="journal article" date="2015" name="Genome Announc.">
        <title>Complete Genome Sequence of Caulobacter crescentus Siphophage Seuss.</title>
        <authorList>
            <person name="Sloan J.M."/>
            <person name="Keene J.L."/>
            <person name="Cahill J.L."/>
            <person name="Rasche E.S."/>
            <person name="Kuty Everett G.F."/>
        </authorList>
    </citation>
    <scope>NUCLEOTIDE SEQUENCE [LARGE SCALE GENOMIC DNA]</scope>
</reference>
<gene>
    <name evidence="1" type="ORF">CPT_Seuss30</name>
</gene>
<name>A0A0K1LM27_9CAUD</name>
<sequence>MAQELTIQEQLVQLATIKNNIQKTEHTTLVSLEAALLDANVDALMASLNHAVENLAVTDALKNTAGTLLDLLKTARVVAQRERMLSEQAIAAHG</sequence>
<accession>A0A0K1LM27</accession>
<dbReference type="EMBL" id="KT001914">
    <property type="protein sequence ID" value="AKU43556.1"/>
    <property type="molecule type" value="Genomic_DNA"/>
</dbReference>